<dbReference type="AlphaFoldDB" id="A0AAE1U4H0"/>
<dbReference type="EMBL" id="JAWZYT010001960">
    <property type="protein sequence ID" value="KAK4307881.1"/>
    <property type="molecule type" value="Genomic_DNA"/>
</dbReference>
<keyword evidence="2" id="KW-1185">Reference proteome</keyword>
<reference evidence="1" key="1">
    <citation type="submission" date="2023-11" db="EMBL/GenBank/DDBJ databases">
        <title>Genome assemblies of two species of porcelain crab, Petrolisthes cinctipes and Petrolisthes manimaculis (Anomura: Porcellanidae).</title>
        <authorList>
            <person name="Angst P."/>
        </authorList>
    </citation>
    <scope>NUCLEOTIDE SEQUENCE</scope>
    <source>
        <strain evidence="1">PB745_02</strain>
        <tissue evidence="1">Gill</tissue>
    </source>
</reference>
<dbReference type="Proteomes" id="UP001292094">
    <property type="component" value="Unassembled WGS sequence"/>
</dbReference>
<name>A0AAE1U4H0_9EUCA</name>
<sequence>MIPVFYPGVETPGIPAETDAEQVCELRGAREAAVGTVRHARGVRQACEDPRAAFRESQRVYVRVTTRYVRQSALGAVRDSTNVYVRVSVLGTFCYSYGVGDARESALGLLRDPQCLYVCRVGPGGL</sequence>
<accession>A0AAE1U4H0</accession>
<evidence type="ECO:0000313" key="2">
    <source>
        <dbReference type="Proteomes" id="UP001292094"/>
    </source>
</evidence>
<proteinExistence type="predicted"/>
<gene>
    <name evidence="1" type="ORF">Pmani_020389</name>
</gene>
<protein>
    <submittedName>
        <fullName evidence="1">Uncharacterized protein</fullName>
    </submittedName>
</protein>
<comment type="caution">
    <text evidence="1">The sequence shown here is derived from an EMBL/GenBank/DDBJ whole genome shotgun (WGS) entry which is preliminary data.</text>
</comment>
<evidence type="ECO:0000313" key="1">
    <source>
        <dbReference type="EMBL" id="KAK4307881.1"/>
    </source>
</evidence>
<organism evidence="1 2">
    <name type="scientific">Petrolisthes manimaculis</name>
    <dbReference type="NCBI Taxonomy" id="1843537"/>
    <lineage>
        <taxon>Eukaryota</taxon>
        <taxon>Metazoa</taxon>
        <taxon>Ecdysozoa</taxon>
        <taxon>Arthropoda</taxon>
        <taxon>Crustacea</taxon>
        <taxon>Multicrustacea</taxon>
        <taxon>Malacostraca</taxon>
        <taxon>Eumalacostraca</taxon>
        <taxon>Eucarida</taxon>
        <taxon>Decapoda</taxon>
        <taxon>Pleocyemata</taxon>
        <taxon>Anomura</taxon>
        <taxon>Galatheoidea</taxon>
        <taxon>Porcellanidae</taxon>
        <taxon>Petrolisthes</taxon>
    </lineage>
</organism>